<feature type="domain" description="G-protein coupled receptors family 1 profile" evidence="15">
    <location>
        <begin position="63"/>
        <end position="311"/>
    </location>
</feature>
<keyword evidence="11 14" id="KW-0675">Receptor</keyword>
<dbReference type="PRINTS" id="PR00237">
    <property type="entry name" value="GPCRRHODOPSN"/>
</dbReference>
<dbReference type="Proteomes" id="UP000472263">
    <property type="component" value="Chromosome 20"/>
</dbReference>
<organism evidence="16 17">
    <name type="scientific">Myripristis murdjan</name>
    <name type="common">pinecone soldierfish</name>
    <dbReference type="NCBI Taxonomy" id="586833"/>
    <lineage>
        <taxon>Eukaryota</taxon>
        <taxon>Metazoa</taxon>
        <taxon>Chordata</taxon>
        <taxon>Craniata</taxon>
        <taxon>Vertebrata</taxon>
        <taxon>Euteleostomi</taxon>
        <taxon>Actinopterygii</taxon>
        <taxon>Neopterygii</taxon>
        <taxon>Teleostei</taxon>
        <taxon>Neoteleostei</taxon>
        <taxon>Acanthomorphata</taxon>
        <taxon>Holocentriformes</taxon>
        <taxon>Holocentridae</taxon>
        <taxon>Myripristis</taxon>
    </lineage>
</organism>
<dbReference type="InterPro" id="IPR000276">
    <property type="entry name" value="GPCR_Rhodpsn"/>
</dbReference>
<keyword evidence="4 14" id="KW-0812">Transmembrane</keyword>
<dbReference type="Pfam" id="PF00001">
    <property type="entry name" value="7tm_1"/>
    <property type="match status" value="1"/>
</dbReference>
<dbReference type="GO" id="GO:0007602">
    <property type="term" value="P:phototransduction"/>
    <property type="evidence" value="ECO:0007669"/>
    <property type="project" value="UniProtKB-KW"/>
</dbReference>
<keyword evidence="12" id="KW-0325">Glycoprotein</keyword>
<reference evidence="16" key="3">
    <citation type="submission" date="2025-09" db="UniProtKB">
        <authorList>
            <consortium name="Ensembl"/>
        </authorList>
    </citation>
    <scope>IDENTIFICATION</scope>
</reference>
<dbReference type="Ensembl" id="ENSMMDT00005048487.1">
    <property type="protein sequence ID" value="ENSMMDP00005047543.1"/>
    <property type="gene ID" value="ENSMMDG00005021651.1"/>
</dbReference>
<keyword evidence="5 14" id="KW-0681">Retinal protein</keyword>
<dbReference type="PROSITE" id="PS50262">
    <property type="entry name" value="G_PROTEIN_RECEP_F1_2"/>
    <property type="match status" value="1"/>
</dbReference>
<keyword evidence="3 14" id="KW-0716">Sensory transduction</keyword>
<evidence type="ECO:0000256" key="5">
    <source>
        <dbReference type="ARBA" id="ARBA00022925"/>
    </source>
</evidence>
<dbReference type="GO" id="GO:0004930">
    <property type="term" value="F:G protein-coupled receptor activity"/>
    <property type="evidence" value="ECO:0007669"/>
    <property type="project" value="UniProtKB-KW"/>
</dbReference>
<dbReference type="SUPFAM" id="SSF81321">
    <property type="entry name" value="Family A G protein-coupled receptor-like"/>
    <property type="match status" value="1"/>
</dbReference>
<protein>
    <submittedName>
        <fullName evidence="16">Teleost multiple tissue opsin b</fullName>
    </submittedName>
</protein>
<reference evidence="16" key="1">
    <citation type="submission" date="2019-06" db="EMBL/GenBank/DDBJ databases">
        <authorList>
            <consortium name="Wellcome Sanger Institute Data Sharing"/>
        </authorList>
    </citation>
    <scope>NUCLEOTIDE SEQUENCE [LARGE SCALE GENOMIC DNA]</scope>
</reference>
<feature type="transmembrane region" description="Helical" evidence="14">
    <location>
        <begin position="83"/>
        <end position="108"/>
    </location>
</feature>
<dbReference type="AlphaFoldDB" id="A0A668A8P0"/>
<evidence type="ECO:0000256" key="9">
    <source>
        <dbReference type="ARBA" id="ARBA00023136"/>
    </source>
</evidence>
<feature type="transmembrane region" description="Helical" evidence="14">
    <location>
        <begin position="47"/>
        <end position="71"/>
    </location>
</feature>
<dbReference type="InterPro" id="IPR027430">
    <property type="entry name" value="Retinal_BS"/>
</dbReference>
<dbReference type="Gene3D" id="1.20.1070.10">
    <property type="entry name" value="Rhodopsin 7-helix transmembrane proteins"/>
    <property type="match status" value="1"/>
</dbReference>
<reference evidence="16" key="2">
    <citation type="submission" date="2025-08" db="UniProtKB">
        <authorList>
            <consortium name="Ensembl"/>
        </authorList>
    </citation>
    <scope>IDENTIFICATION</scope>
</reference>
<gene>
    <name evidence="16" type="primary">tmtopsb</name>
</gene>
<feature type="transmembrane region" description="Helical" evidence="14">
    <location>
        <begin position="208"/>
        <end position="231"/>
    </location>
</feature>
<dbReference type="InterPro" id="IPR050125">
    <property type="entry name" value="GPCR_opsins"/>
</dbReference>
<keyword evidence="6 14" id="KW-1133">Transmembrane helix</keyword>
<accession>A0A668A8P0</accession>
<dbReference type="GeneTree" id="ENSGT01150000286935"/>
<evidence type="ECO:0000256" key="8">
    <source>
        <dbReference type="ARBA" id="ARBA00023040"/>
    </source>
</evidence>
<evidence type="ECO:0000256" key="12">
    <source>
        <dbReference type="ARBA" id="ARBA00023180"/>
    </source>
</evidence>
<evidence type="ECO:0000313" key="17">
    <source>
        <dbReference type="Proteomes" id="UP000472263"/>
    </source>
</evidence>
<evidence type="ECO:0000313" key="16">
    <source>
        <dbReference type="Ensembl" id="ENSMMDP00005047543.1"/>
    </source>
</evidence>
<keyword evidence="10" id="KW-1015">Disulfide bond</keyword>
<dbReference type="GO" id="GO:0007601">
    <property type="term" value="P:visual perception"/>
    <property type="evidence" value="ECO:0007669"/>
    <property type="project" value="InterPro"/>
</dbReference>
<dbReference type="PRINTS" id="PR00238">
    <property type="entry name" value="OPSIN"/>
</dbReference>
<evidence type="ECO:0000259" key="15">
    <source>
        <dbReference type="PROSITE" id="PS50262"/>
    </source>
</evidence>
<keyword evidence="9 14" id="KW-0472">Membrane</keyword>
<evidence type="ECO:0000256" key="11">
    <source>
        <dbReference type="ARBA" id="ARBA00023170"/>
    </source>
</evidence>
<dbReference type="GO" id="GO:0009881">
    <property type="term" value="F:photoreceptor activity"/>
    <property type="evidence" value="ECO:0007669"/>
    <property type="project" value="UniProtKB-KW"/>
</dbReference>
<evidence type="ECO:0000256" key="14">
    <source>
        <dbReference type="RuleBase" id="RU004951"/>
    </source>
</evidence>
<dbReference type="InterPro" id="IPR002962">
    <property type="entry name" value="Peropsin"/>
</dbReference>
<keyword evidence="17" id="KW-1185">Reference proteome</keyword>
<dbReference type="InterPro" id="IPR001760">
    <property type="entry name" value="Opsin"/>
</dbReference>
<proteinExistence type="inferred from homology"/>
<feature type="transmembrane region" description="Helical" evidence="14">
    <location>
        <begin position="293"/>
        <end position="313"/>
    </location>
</feature>
<feature type="transmembrane region" description="Helical" evidence="14">
    <location>
        <begin position="120"/>
        <end position="142"/>
    </location>
</feature>
<evidence type="ECO:0000256" key="1">
    <source>
        <dbReference type="ARBA" id="ARBA00004141"/>
    </source>
</evidence>
<comment type="subcellular location">
    <subcellularLocation>
        <location evidence="1 14">Membrane</location>
        <topology evidence="1 14">Multi-pass membrane protein</topology>
    </subcellularLocation>
</comment>
<dbReference type="FunFam" id="1.20.1070.10:FF:000197">
    <property type="entry name" value="Teleost multiple tissue opsin 2b"/>
    <property type="match status" value="1"/>
</dbReference>
<evidence type="ECO:0000256" key="4">
    <source>
        <dbReference type="ARBA" id="ARBA00022692"/>
    </source>
</evidence>
<feature type="transmembrane region" description="Helical" evidence="14">
    <location>
        <begin position="162"/>
        <end position="182"/>
    </location>
</feature>
<dbReference type="CDD" id="cd15086">
    <property type="entry name" value="7tmA_tmt_opsin"/>
    <property type="match status" value="1"/>
</dbReference>
<dbReference type="PRINTS" id="PR01244">
    <property type="entry name" value="PEROPSIN"/>
</dbReference>
<dbReference type="InterPro" id="IPR017452">
    <property type="entry name" value="GPCR_Rhodpsn_7TM"/>
</dbReference>
<keyword evidence="7 14" id="KW-0157">Chromophore</keyword>
<evidence type="ECO:0000256" key="13">
    <source>
        <dbReference type="ARBA" id="ARBA00023224"/>
    </source>
</evidence>
<keyword evidence="2 14" id="KW-0600">Photoreceptor protein</keyword>
<sequence length="417" mass="44865">MIVSNVSLSCAHCPAGGHGTAEATAHVVDEQVSGSLPAPSLSPTGHLVVAVCLGFIGTFGFLNNFVVLALFCRYRALRSPMNVLLVSISVSDLLVSTLGTPFSFAASTQGRWLIGRAGCVWYGFINACLGIVSLISLAVLSYERYCTMLAPTVADGRDYGPALAGVCFSWLYSVAWTVPPLLGWSRYGPEGPGTTCSVDWKTQTPNNISYIVCLFTFCLVLPFGVIVYSYGKLLQAIRQVRSVNSLVSRRREQRVLLMVVTMVACYLVCWLPYGVAALLSTFGPRDLLTPEASIMPSLLAKSSTVINPVIYIFMNRQFYRCFRAFLSCSTPVRGSTLKTLSRATKTARTARQGNEQNISVAAASTARPTPNHVHESSEGANHVAPCGCDAPPAPAAFQTVTATSPKPKVTLVAHYRE</sequence>
<evidence type="ECO:0000256" key="7">
    <source>
        <dbReference type="ARBA" id="ARBA00022991"/>
    </source>
</evidence>
<keyword evidence="13 14" id="KW-0807">Transducer</keyword>
<dbReference type="PROSITE" id="PS00237">
    <property type="entry name" value="G_PROTEIN_RECEP_F1_1"/>
    <property type="match status" value="1"/>
</dbReference>
<dbReference type="GO" id="GO:0016020">
    <property type="term" value="C:membrane"/>
    <property type="evidence" value="ECO:0007669"/>
    <property type="project" value="UniProtKB-SubCell"/>
</dbReference>
<evidence type="ECO:0000256" key="3">
    <source>
        <dbReference type="ARBA" id="ARBA00022606"/>
    </source>
</evidence>
<evidence type="ECO:0000256" key="10">
    <source>
        <dbReference type="ARBA" id="ARBA00023157"/>
    </source>
</evidence>
<name>A0A668A8P0_9TELE</name>
<evidence type="ECO:0000256" key="6">
    <source>
        <dbReference type="ARBA" id="ARBA00022989"/>
    </source>
</evidence>
<dbReference type="FunCoup" id="A0A668A8P0">
    <property type="interactions" value="1"/>
</dbReference>
<dbReference type="PROSITE" id="PS00238">
    <property type="entry name" value="OPSIN"/>
    <property type="match status" value="1"/>
</dbReference>
<dbReference type="PANTHER" id="PTHR24240">
    <property type="entry name" value="OPSIN"/>
    <property type="match status" value="1"/>
</dbReference>
<dbReference type="InParanoid" id="A0A668A8P0"/>
<comment type="similarity">
    <text evidence="14">Belongs to the G-protein coupled receptor 1 family. Opsin subfamily.</text>
</comment>
<dbReference type="OrthoDB" id="2101615at2759"/>
<feature type="transmembrane region" description="Helical" evidence="14">
    <location>
        <begin position="255"/>
        <end position="273"/>
    </location>
</feature>
<keyword evidence="8 14" id="KW-0297">G-protein coupled receptor</keyword>
<evidence type="ECO:0000256" key="2">
    <source>
        <dbReference type="ARBA" id="ARBA00022543"/>
    </source>
</evidence>